<dbReference type="FunFam" id="1.10.1200.10:FF:000003">
    <property type="entry name" value="Acyl carrier protein"/>
    <property type="match status" value="1"/>
</dbReference>
<keyword evidence="6 11" id="KW-0597">Phosphoprotein</keyword>
<evidence type="ECO:0000256" key="2">
    <source>
        <dbReference type="ARBA" id="ARBA00005194"/>
    </source>
</evidence>
<dbReference type="HAMAP" id="MF_01217">
    <property type="entry name" value="Acyl_carrier"/>
    <property type="match status" value="1"/>
</dbReference>
<comment type="similarity">
    <text evidence="3 11">Belongs to the acyl carrier protein (ACP) family.</text>
</comment>
<dbReference type="UniPathway" id="UPA00094"/>
<dbReference type="RefSeq" id="WP_036528760.1">
    <property type="nucleotide sequence ID" value="NZ_JFYZ01000034.1"/>
</dbReference>
<dbReference type="SMART" id="SM00823">
    <property type="entry name" value="PKS_PP"/>
    <property type="match status" value="1"/>
</dbReference>
<gene>
    <name evidence="15" type="primary">acpP_2</name>
    <name evidence="11" type="synonym">acpP</name>
    <name evidence="15" type="ORF">BV97_04431</name>
</gene>
<dbReference type="Gene3D" id="1.10.1200.10">
    <property type="entry name" value="ACP-like"/>
    <property type="match status" value="1"/>
</dbReference>
<dbReference type="Pfam" id="PF00550">
    <property type="entry name" value="PP-binding"/>
    <property type="match status" value="1"/>
</dbReference>
<dbReference type="eggNOG" id="COG0236">
    <property type="taxonomic scope" value="Bacteria"/>
</dbReference>
<organism evidence="15 16">
    <name type="scientific">Novosphingobium resinovorum</name>
    <dbReference type="NCBI Taxonomy" id="158500"/>
    <lineage>
        <taxon>Bacteria</taxon>
        <taxon>Pseudomonadati</taxon>
        <taxon>Pseudomonadota</taxon>
        <taxon>Alphaproteobacteria</taxon>
        <taxon>Sphingomonadales</taxon>
        <taxon>Sphingomonadaceae</taxon>
        <taxon>Novosphingobium</taxon>
    </lineage>
</organism>
<dbReference type="InterPro" id="IPR003231">
    <property type="entry name" value="ACP"/>
</dbReference>
<evidence type="ECO:0000256" key="4">
    <source>
        <dbReference type="ARBA" id="ARBA00022450"/>
    </source>
</evidence>
<dbReference type="PROSITE" id="PS50075">
    <property type="entry name" value="CARRIER"/>
    <property type="match status" value="1"/>
</dbReference>
<evidence type="ECO:0000256" key="1">
    <source>
        <dbReference type="ARBA" id="ARBA00003180"/>
    </source>
</evidence>
<dbReference type="GO" id="GO:0000035">
    <property type="term" value="F:acyl binding"/>
    <property type="evidence" value="ECO:0007669"/>
    <property type="project" value="TreeGrafter"/>
</dbReference>
<dbReference type="UniPathway" id="UPA00360"/>
<dbReference type="GO" id="GO:0036104">
    <property type="term" value="P:Kdo2-lipid A biosynthetic process"/>
    <property type="evidence" value="ECO:0007669"/>
    <property type="project" value="UniProtKB-UniPathway"/>
</dbReference>
<dbReference type="NCBIfam" id="NF002151">
    <property type="entry name" value="PRK00982.1-5"/>
    <property type="match status" value="1"/>
</dbReference>
<dbReference type="SUPFAM" id="SSF47336">
    <property type="entry name" value="ACP-like"/>
    <property type="match status" value="1"/>
</dbReference>
<evidence type="ECO:0000256" key="5">
    <source>
        <dbReference type="ARBA" id="ARBA00022516"/>
    </source>
</evidence>
<dbReference type="Proteomes" id="UP000024329">
    <property type="component" value="Unassembled WGS sequence"/>
</dbReference>
<evidence type="ECO:0000256" key="13">
    <source>
        <dbReference type="RuleBase" id="RU003545"/>
    </source>
</evidence>
<evidence type="ECO:0000313" key="15">
    <source>
        <dbReference type="EMBL" id="EZP77106.1"/>
    </source>
</evidence>
<evidence type="ECO:0000259" key="14">
    <source>
        <dbReference type="PROSITE" id="PS50075"/>
    </source>
</evidence>
<keyword evidence="8 11" id="KW-0443">Lipid metabolism</keyword>
<dbReference type="PROSITE" id="PS00012">
    <property type="entry name" value="PHOSPHOPANTETHEINE"/>
    <property type="match status" value="1"/>
</dbReference>
<evidence type="ECO:0000256" key="10">
    <source>
        <dbReference type="ARBA" id="ARBA00024328"/>
    </source>
</evidence>
<name>A0A031JPJ1_9SPHN</name>
<dbReference type="NCBIfam" id="NF002150">
    <property type="entry name" value="PRK00982.1-4"/>
    <property type="match status" value="1"/>
</dbReference>
<dbReference type="NCBIfam" id="NF002148">
    <property type="entry name" value="PRK00982.1-2"/>
    <property type="match status" value="1"/>
</dbReference>
<feature type="domain" description="Carrier" evidence="14">
    <location>
        <begin position="2"/>
        <end position="77"/>
    </location>
</feature>
<keyword evidence="9 11" id="KW-0275">Fatty acid biosynthesis</keyword>
<keyword evidence="11" id="KW-0963">Cytoplasm</keyword>
<dbReference type="GO" id="GO:0031177">
    <property type="term" value="F:phosphopantetheine binding"/>
    <property type="evidence" value="ECO:0007669"/>
    <property type="project" value="InterPro"/>
</dbReference>
<dbReference type="InterPro" id="IPR006162">
    <property type="entry name" value="Ppantetheine_attach_site"/>
</dbReference>
<dbReference type="PANTHER" id="PTHR20863">
    <property type="entry name" value="ACYL CARRIER PROTEIN"/>
    <property type="match status" value="1"/>
</dbReference>
<evidence type="ECO:0000256" key="11">
    <source>
        <dbReference type="HAMAP-Rule" id="MF_01217"/>
    </source>
</evidence>
<dbReference type="PATRIC" id="fig|158500.4.peg.4503"/>
<comment type="subcellular location">
    <subcellularLocation>
        <location evidence="11">Cytoplasm</location>
    </subcellularLocation>
</comment>
<comment type="PTM">
    <text evidence="11">4'-phosphopantetheine is transferred from CoA to a specific serine of apo-ACP by AcpS. This modification is essential for activity because fatty acids are bound in thioester linkage to the sulfhydryl of the prosthetic group.</text>
</comment>
<keyword evidence="5 11" id="KW-0444">Lipid biosynthesis</keyword>
<reference evidence="15 16" key="1">
    <citation type="submission" date="2014-03" db="EMBL/GenBank/DDBJ databases">
        <title>Whole genome sequence of Novosphingobium resinovorum KF1.</title>
        <authorList>
            <person name="Gan H.M."/>
            <person name="Gan H.Y."/>
            <person name="Chew T.H."/>
            <person name="Savka M.A."/>
        </authorList>
    </citation>
    <scope>NUCLEOTIDE SEQUENCE [LARGE SCALE GENOMIC DNA]</scope>
    <source>
        <strain evidence="15 16">KF1</strain>
    </source>
</reference>
<dbReference type="NCBIfam" id="TIGR00517">
    <property type="entry name" value="acyl_carrier"/>
    <property type="match status" value="1"/>
</dbReference>
<dbReference type="InterPro" id="IPR020806">
    <property type="entry name" value="PKS_PP-bd"/>
</dbReference>
<dbReference type="GO" id="GO:0000036">
    <property type="term" value="F:acyl carrier activity"/>
    <property type="evidence" value="ECO:0007669"/>
    <property type="project" value="UniProtKB-UniRule"/>
</dbReference>
<dbReference type="GO" id="GO:0016020">
    <property type="term" value="C:membrane"/>
    <property type="evidence" value="ECO:0007669"/>
    <property type="project" value="GOC"/>
</dbReference>
<proteinExistence type="inferred from homology"/>
<dbReference type="PANTHER" id="PTHR20863:SF76">
    <property type="entry name" value="CARRIER DOMAIN-CONTAINING PROTEIN"/>
    <property type="match status" value="1"/>
</dbReference>
<comment type="caution">
    <text evidence="15">The sequence shown here is derived from an EMBL/GenBank/DDBJ whole genome shotgun (WGS) entry which is preliminary data.</text>
</comment>
<dbReference type="GO" id="GO:0005829">
    <property type="term" value="C:cytosol"/>
    <property type="evidence" value="ECO:0007669"/>
    <property type="project" value="TreeGrafter"/>
</dbReference>
<comment type="PTM">
    <text evidence="13">4'-phosphopantetheine is transferred from CoA to a specific serine of apo-ACP by acpS.</text>
</comment>
<dbReference type="InterPro" id="IPR009081">
    <property type="entry name" value="PP-bd_ACP"/>
</dbReference>
<evidence type="ECO:0000256" key="9">
    <source>
        <dbReference type="ARBA" id="ARBA00023160"/>
    </source>
</evidence>
<evidence type="ECO:0000313" key="16">
    <source>
        <dbReference type="Proteomes" id="UP000024329"/>
    </source>
</evidence>
<comment type="pathway">
    <text evidence="10">Glycolipid biosynthesis; KDO(2)-lipid A biosynthesis.</text>
</comment>
<dbReference type="GO" id="GO:0009245">
    <property type="term" value="P:lipid A biosynthetic process"/>
    <property type="evidence" value="ECO:0007669"/>
    <property type="project" value="TreeGrafter"/>
</dbReference>
<feature type="modified residue" description="O-(pantetheine 4'-phosphoryl)serine" evidence="11">
    <location>
        <position position="37"/>
    </location>
</feature>
<evidence type="ECO:0000256" key="12">
    <source>
        <dbReference type="NCBIfam" id="TIGR00517"/>
    </source>
</evidence>
<dbReference type="InterPro" id="IPR036736">
    <property type="entry name" value="ACP-like_sf"/>
</dbReference>
<evidence type="ECO:0000256" key="3">
    <source>
        <dbReference type="ARBA" id="ARBA00010930"/>
    </source>
</evidence>
<comment type="function">
    <text evidence="1 11 13">Carrier of the growing fatty acid chain in fatty acid biosynthesis.</text>
</comment>
<keyword evidence="4 11" id="KW-0596">Phosphopantetheine</keyword>
<sequence>MTDTATRVANLVAQQLGVDPDKVRPESRFMEDLGADSLDVVELVMAIEEGFDVQIPDDDAEKIVTVRDALLYIEAAMV</sequence>
<evidence type="ECO:0000256" key="6">
    <source>
        <dbReference type="ARBA" id="ARBA00022553"/>
    </source>
</evidence>
<dbReference type="EMBL" id="JFYZ01000034">
    <property type="protein sequence ID" value="EZP77106.1"/>
    <property type="molecule type" value="Genomic_DNA"/>
</dbReference>
<keyword evidence="7 11" id="KW-0276">Fatty acid metabolism</keyword>
<protein>
    <recommendedName>
        <fullName evidence="11 12">Acyl carrier protein</fullName>
        <shortName evidence="11">ACP</shortName>
    </recommendedName>
</protein>
<accession>A0A031JPJ1</accession>
<comment type="pathway">
    <text evidence="2 11 13">Lipid metabolism; fatty acid biosynthesis.</text>
</comment>
<evidence type="ECO:0000256" key="8">
    <source>
        <dbReference type="ARBA" id="ARBA00023098"/>
    </source>
</evidence>
<dbReference type="AlphaFoldDB" id="A0A031JPJ1"/>
<evidence type="ECO:0000256" key="7">
    <source>
        <dbReference type="ARBA" id="ARBA00022832"/>
    </source>
</evidence>